<dbReference type="EMBL" id="JAPDDT010000002">
    <property type="protein sequence ID" value="MCW1921975.1"/>
    <property type="molecule type" value="Genomic_DNA"/>
</dbReference>
<proteinExistence type="predicted"/>
<dbReference type="InterPro" id="IPR003961">
    <property type="entry name" value="FN3_dom"/>
</dbReference>
<accession>A0ABT3GED0</accession>
<evidence type="ECO:0000313" key="3">
    <source>
        <dbReference type="EMBL" id="MCW1921975.1"/>
    </source>
</evidence>
<feature type="chain" id="PRO_5045446879" description="Fibronectin type-III domain-containing protein" evidence="1">
    <location>
        <begin position="20"/>
        <end position="659"/>
    </location>
</feature>
<keyword evidence="1" id="KW-0732">Signal</keyword>
<reference evidence="3 4" key="1">
    <citation type="submission" date="2022-10" db="EMBL/GenBank/DDBJ databases">
        <title>Luteolibacter arcticus strain CCTCC AB 2014275, whole genome shotgun sequencing project.</title>
        <authorList>
            <person name="Zhao G."/>
            <person name="Shen L."/>
        </authorList>
    </citation>
    <scope>NUCLEOTIDE SEQUENCE [LARGE SCALE GENOMIC DNA]</scope>
    <source>
        <strain evidence="3 4">CCTCC AB 2014275</strain>
    </source>
</reference>
<name>A0ABT3GED0_9BACT</name>
<feature type="domain" description="Fibronectin type-III" evidence="2">
    <location>
        <begin position="442"/>
        <end position="545"/>
    </location>
</feature>
<dbReference type="RefSeq" id="WP_264486085.1">
    <property type="nucleotide sequence ID" value="NZ_JAPDDT010000002.1"/>
</dbReference>
<evidence type="ECO:0000313" key="4">
    <source>
        <dbReference type="Proteomes" id="UP001320876"/>
    </source>
</evidence>
<sequence>MKPKLFPLLFPLIASPLLAGLPGPELVKDIRPGNSGSMELGGTPSFGGTSETLFIGANNGSQGKELWKSDGTTGGTVMIKDLCSGAHGGNPRYFMTAGNFTFFTGHDLTHGNEIWRTDGTPAGTLMLKDIVTGTDSSSYPQLMGTVGNTLYFTADAERQLNGDLWKSDGTPGGTVKVTAINPGGRASLYSGVALGGTFYFYAFRDTTELWRTDGTMAGTRLVSKADSAPVVAGNRLFFCFKDATHGRELWTSDGTPEGTSIVEDINADITNRGPSGMIASENLVYFSAQASDDPSSWALWRSDGSAEGTFPLLPLADGFYGSFHTKGDHLYFAPKLRDGTTGIWKSDGTVAGTQLLKPGITGTSVKFLSSGDKDFYLCSSLVGQLWQSDGTAGGTRMVADLFMGSSGFGSEAYPRTVNGKLMFGIHNPATGKELYCFNTMAPSIAPAVVSKVSTTGVRVAVGVNPNGLGSSAKFEYGPTESYGSTKPVVLAGGEFIARFQDVPLELSGLNAGTLYHYRITATNKEGTRVSTGTFRTAFTRRTWQDVSFGAQASTAISADDQDPDGDGLSNLIEYAFALDPNRGDVAGLPKPGTSAEGMVFEFTHPEGQEDLIYGVEWSPSMAPGSWTAVPDSGSGNYHRFVVATDQKTRVFARWTVTSR</sequence>
<dbReference type="Proteomes" id="UP001320876">
    <property type="component" value="Unassembled WGS sequence"/>
</dbReference>
<organism evidence="3 4">
    <name type="scientific">Luteolibacter arcticus</name>
    <dbReference type="NCBI Taxonomy" id="1581411"/>
    <lineage>
        <taxon>Bacteria</taxon>
        <taxon>Pseudomonadati</taxon>
        <taxon>Verrucomicrobiota</taxon>
        <taxon>Verrucomicrobiia</taxon>
        <taxon>Verrucomicrobiales</taxon>
        <taxon>Verrucomicrobiaceae</taxon>
        <taxon>Luteolibacter</taxon>
    </lineage>
</organism>
<dbReference type="PROSITE" id="PS50853">
    <property type="entry name" value="FN3"/>
    <property type="match status" value="1"/>
</dbReference>
<evidence type="ECO:0000256" key="1">
    <source>
        <dbReference type="SAM" id="SignalP"/>
    </source>
</evidence>
<feature type="signal peptide" evidence="1">
    <location>
        <begin position="1"/>
        <end position="19"/>
    </location>
</feature>
<evidence type="ECO:0000259" key="2">
    <source>
        <dbReference type="PROSITE" id="PS50853"/>
    </source>
</evidence>
<protein>
    <recommendedName>
        <fullName evidence="2">Fibronectin type-III domain-containing protein</fullName>
    </recommendedName>
</protein>
<gene>
    <name evidence="3" type="ORF">OKA05_05390</name>
</gene>
<comment type="caution">
    <text evidence="3">The sequence shown here is derived from an EMBL/GenBank/DDBJ whole genome shotgun (WGS) entry which is preliminary data.</text>
</comment>
<keyword evidence="4" id="KW-1185">Reference proteome</keyword>